<keyword evidence="2" id="KW-1185">Reference proteome</keyword>
<dbReference type="PANTHER" id="PTHR37984">
    <property type="entry name" value="PROTEIN CBG26694"/>
    <property type="match status" value="1"/>
</dbReference>
<dbReference type="Proteomes" id="UP001165289">
    <property type="component" value="Unassembled WGS sequence"/>
</dbReference>
<sequence>MQLQEFDFVIEYRKGSENTNADALSRIPQVEISTNVGTEFADDIDLENGRQAQNQDLPKNQVKQLLSKIAQIDSASNIPKCFSRIWKQLTLENGLLFRTYRINGFEERRTVIFVPTKLMNFFLHKNHDIPGSGHFGWQKTFEGLKIMHFGLEWHEMLDNFADHVTNV</sequence>
<dbReference type="InterPro" id="IPR050951">
    <property type="entry name" value="Retrovirus_Pol_polyprotein"/>
</dbReference>
<name>A0AAV7JDK6_9METZ</name>
<dbReference type="Gene3D" id="1.10.340.70">
    <property type="match status" value="1"/>
</dbReference>
<evidence type="ECO:0000313" key="1">
    <source>
        <dbReference type="EMBL" id="KAI6646875.1"/>
    </source>
</evidence>
<comment type="caution">
    <text evidence="1">The sequence shown here is derived from an EMBL/GenBank/DDBJ whole genome shotgun (WGS) entry which is preliminary data.</text>
</comment>
<protein>
    <recommendedName>
        <fullName evidence="3">Integrase zinc-binding domain-containing protein</fullName>
    </recommendedName>
</protein>
<dbReference type="EMBL" id="JAKMXF010000351">
    <property type="protein sequence ID" value="KAI6646875.1"/>
    <property type="molecule type" value="Genomic_DNA"/>
</dbReference>
<proteinExistence type="predicted"/>
<evidence type="ECO:0008006" key="3">
    <source>
        <dbReference type="Google" id="ProtNLM"/>
    </source>
</evidence>
<gene>
    <name evidence="1" type="ORF">LOD99_9144</name>
</gene>
<dbReference type="AlphaFoldDB" id="A0AAV7JDK6"/>
<accession>A0AAV7JDK6</accession>
<organism evidence="1 2">
    <name type="scientific">Oopsacas minuta</name>
    <dbReference type="NCBI Taxonomy" id="111878"/>
    <lineage>
        <taxon>Eukaryota</taxon>
        <taxon>Metazoa</taxon>
        <taxon>Porifera</taxon>
        <taxon>Hexactinellida</taxon>
        <taxon>Hexasterophora</taxon>
        <taxon>Lyssacinosida</taxon>
        <taxon>Leucopsacidae</taxon>
        <taxon>Oopsacas</taxon>
    </lineage>
</organism>
<evidence type="ECO:0000313" key="2">
    <source>
        <dbReference type="Proteomes" id="UP001165289"/>
    </source>
</evidence>
<reference evidence="1 2" key="1">
    <citation type="journal article" date="2023" name="BMC Biol.">
        <title>The compact genome of the sponge Oopsacas minuta (Hexactinellida) is lacking key metazoan core genes.</title>
        <authorList>
            <person name="Santini S."/>
            <person name="Schenkelaars Q."/>
            <person name="Jourda C."/>
            <person name="Duchesne M."/>
            <person name="Belahbib H."/>
            <person name="Rocher C."/>
            <person name="Selva M."/>
            <person name="Riesgo A."/>
            <person name="Vervoort M."/>
            <person name="Leys S.P."/>
            <person name="Kodjabachian L."/>
            <person name="Le Bivic A."/>
            <person name="Borchiellini C."/>
            <person name="Claverie J.M."/>
            <person name="Renard E."/>
        </authorList>
    </citation>
    <scope>NUCLEOTIDE SEQUENCE [LARGE SCALE GENOMIC DNA]</scope>
    <source>
        <strain evidence="1">SPO-2</strain>
    </source>
</reference>
<dbReference type="PANTHER" id="PTHR37984:SF5">
    <property type="entry name" value="PROTEIN NYNRIN-LIKE"/>
    <property type="match status" value="1"/>
</dbReference>